<accession>U3C6Y7</accession>
<dbReference type="Pfam" id="PF14891">
    <property type="entry name" value="Peptidase_M91"/>
    <property type="match status" value="1"/>
</dbReference>
<organism evidence="2 3">
    <name type="scientific">Vibrio azureus NBRC 104587</name>
    <dbReference type="NCBI Taxonomy" id="1219077"/>
    <lineage>
        <taxon>Bacteria</taxon>
        <taxon>Pseudomonadati</taxon>
        <taxon>Pseudomonadota</taxon>
        <taxon>Gammaproteobacteria</taxon>
        <taxon>Vibrionales</taxon>
        <taxon>Vibrionaceae</taxon>
        <taxon>Vibrio</taxon>
    </lineage>
</organism>
<feature type="chain" id="PRO_5004640706" evidence="1">
    <location>
        <begin position="25"/>
        <end position="537"/>
    </location>
</feature>
<dbReference type="eggNOG" id="ENOG5031MUD">
    <property type="taxonomic scope" value="Bacteria"/>
</dbReference>
<dbReference type="STRING" id="1219077.VAZ01S_005_00180"/>
<dbReference type="AlphaFoldDB" id="U3C6Y7"/>
<name>U3C6Y7_9VIBR</name>
<dbReference type="InterPro" id="IPR028208">
    <property type="entry name" value="Effector_pro_NleD-like"/>
</dbReference>
<evidence type="ECO:0000313" key="3">
    <source>
        <dbReference type="Proteomes" id="UP000016567"/>
    </source>
</evidence>
<keyword evidence="3" id="KW-1185">Reference proteome</keyword>
<gene>
    <name evidence="2" type="ORF">VAZ01S_005_00180</name>
</gene>
<protein>
    <submittedName>
        <fullName evidence="2">Uncharacterized protein</fullName>
    </submittedName>
</protein>
<evidence type="ECO:0000256" key="1">
    <source>
        <dbReference type="SAM" id="SignalP"/>
    </source>
</evidence>
<reference evidence="2 3" key="1">
    <citation type="submission" date="2013-09" db="EMBL/GenBank/DDBJ databases">
        <title>Whole genome shotgun sequence of Vibrio azureus NBRC 104587.</title>
        <authorList>
            <person name="Isaki S."/>
            <person name="Hosoyama A."/>
            <person name="Numata M."/>
            <person name="Hashimoto M."/>
            <person name="Hosoyama Y."/>
            <person name="Tsuchikane K."/>
            <person name="Noguchi M."/>
            <person name="Hirakata S."/>
            <person name="Ichikawa N."/>
            <person name="Ohji S."/>
            <person name="Yamazoe A."/>
            <person name="Fujita N."/>
        </authorList>
    </citation>
    <scope>NUCLEOTIDE SEQUENCE [LARGE SCALE GENOMIC DNA]</scope>
    <source>
        <strain evidence="2 3">NBRC 104587</strain>
    </source>
</reference>
<dbReference type="EMBL" id="BATL01000005">
    <property type="protein sequence ID" value="GAD74218.1"/>
    <property type="molecule type" value="Genomic_DNA"/>
</dbReference>
<keyword evidence="1" id="KW-0732">Signal</keyword>
<feature type="signal peptide" evidence="1">
    <location>
        <begin position="1"/>
        <end position="24"/>
    </location>
</feature>
<sequence length="537" mass="59808">MFKITKMFILILFFFVSCSSLVMSTPVGQFYSEPDSVNVIYGYNSEQYGKLYRVSKNLYVQTKDDSYLARIKLLINKLKMSSSGREILHQIGTYVPVNSPDDSIEPLIEHSVGVDSTQTTIVSVIREPSEAGKLFETIPSSFTEKAKLEELGVRIRDGKGVSSTVLFSTTELVDIPGTSTPFDQAVALGHELIHARDYASGAVPHGNIKLSLPHPTSGKITHFSIPKYEYQTTGIQHFKNAENGIEADTTISEIRLNAIAHREEMYYRWKSLGFAQQKTFLKNEKPVSEFHLADELGAPKRGVYWPGDKYSYKPYTIEQRPEAFSTLNLLADTTEGKQAHLEVKRALGRSLSEGKKTAIVLVDPTEERLSQSIQSSPIATRRGLGNQRSILKYAAKNDIKVINAYSSLDGMSAEATKRTRVKSRLYRAIAGQSTQQSGYSHVQFNPEDKMALTQELADKETVLVMAYSDGQATTKVVDNLSADLSKQVLVSRHSNLDYQPSTLNIEDSTAWRNIQGKDNVQMLSSGGRARFNICSIQ</sequence>
<dbReference type="PROSITE" id="PS51257">
    <property type="entry name" value="PROKAR_LIPOPROTEIN"/>
    <property type="match status" value="1"/>
</dbReference>
<comment type="caution">
    <text evidence="2">The sequence shown here is derived from an EMBL/GenBank/DDBJ whole genome shotgun (WGS) entry which is preliminary data.</text>
</comment>
<proteinExistence type="predicted"/>
<dbReference type="Proteomes" id="UP000016567">
    <property type="component" value="Unassembled WGS sequence"/>
</dbReference>
<evidence type="ECO:0000313" key="2">
    <source>
        <dbReference type="EMBL" id="GAD74218.1"/>
    </source>
</evidence>